<reference evidence="3" key="1">
    <citation type="submission" date="2022-06" db="EMBL/GenBank/DDBJ databases">
        <authorList>
            <consortium name="SYNGENTA / RWTH Aachen University"/>
        </authorList>
    </citation>
    <scope>NUCLEOTIDE SEQUENCE</scope>
</reference>
<keyword evidence="2" id="KW-0732">Signal</keyword>
<feature type="region of interest" description="Disordered" evidence="1">
    <location>
        <begin position="214"/>
        <end position="233"/>
    </location>
</feature>
<evidence type="ECO:0000256" key="1">
    <source>
        <dbReference type="SAM" id="MobiDB-lite"/>
    </source>
</evidence>
<evidence type="ECO:0000313" key="4">
    <source>
        <dbReference type="Proteomes" id="UP001153365"/>
    </source>
</evidence>
<protein>
    <submittedName>
        <fullName evidence="3">Expressed protein</fullName>
    </submittedName>
</protein>
<feature type="chain" id="PRO_5043336776" evidence="2">
    <location>
        <begin position="24"/>
        <end position="659"/>
    </location>
</feature>
<name>A0AAV0AIU0_PHAPC</name>
<feature type="signal peptide" evidence="2">
    <location>
        <begin position="1"/>
        <end position="23"/>
    </location>
</feature>
<keyword evidence="4" id="KW-1185">Reference proteome</keyword>
<dbReference type="Proteomes" id="UP001153365">
    <property type="component" value="Unassembled WGS sequence"/>
</dbReference>
<gene>
    <name evidence="3" type="ORF">PPACK8108_LOCUS2146</name>
</gene>
<dbReference type="AlphaFoldDB" id="A0AAV0AIU0"/>
<proteinExistence type="predicted"/>
<evidence type="ECO:0000313" key="3">
    <source>
        <dbReference type="EMBL" id="CAH7667721.1"/>
    </source>
</evidence>
<evidence type="ECO:0000256" key="2">
    <source>
        <dbReference type="SAM" id="SignalP"/>
    </source>
</evidence>
<comment type="caution">
    <text evidence="3">The sequence shown here is derived from an EMBL/GenBank/DDBJ whole genome shotgun (WGS) entry which is preliminary data.</text>
</comment>
<dbReference type="EMBL" id="CALTRL010000367">
    <property type="protein sequence ID" value="CAH7667721.1"/>
    <property type="molecule type" value="Genomic_DNA"/>
</dbReference>
<sequence>MAVENFNALLLIFLAFSTKYALAGLSSQDFLAMFSARVEPDGAVGNLKSVSLSEAFDKNWLSLGTSGLENEKDYNKRLKITQEGDHLCSNEEMNKSVDLGGRMLRESIDQKNYDSETFSHRQKNLYIGSFDPQTLYPQLSLQYGRDINQMTSIPVAIGPELRNDFHLLDDRLILPNSVGSSAASKTLNDLQSRAQSILGIPEFARSQGINYDKNKPNLCSKQPRISSSDSRKHSEVGVLQSLQHVAQKYKCRMPNSSELQKNVNESYRKRKNGDFCQSEKKIGQGRELVNIGHVQSNSGGAHKCSDQYHATGKNGKNVMQYNYSGKVENTKARTPERENKLSLDTKYIANEHEAVNEIGTKLESSFERDLMKLLDLGAPFIQLDLVKEFELRAKLLNRKQTAFSILQNLGLVKDQIKKHGGTDFFVTDAEVLNFLGYPAQRNFVINYSNSENLRASSALKYTSELKIQLQLTDFSSSAAFGVNPLIFHHIKEWKKLQSGLEKHQLKMSLGKKSMTGKLFLVYSIIINKIFCNGPQDSAFIERQAEALEFYHSIFGAIEANHNGPNKIHKNGDKYDLIRSENNKAVFDSLVKGLKNKFMSKASNQSRQQFWMAWMMVELWLVQSRKELYQSLRNKNKKLADNFKPFINNIVYTLLELNKL</sequence>
<accession>A0AAV0AIU0</accession>
<organism evidence="3 4">
    <name type="scientific">Phakopsora pachyrhizi</name>
    <name type="common">Asian soybean rust disease fungus</name>
    <dbReference type="NCBI Taxonomy" id="170000"/>
    <lineage>
        <taxon>Eukaryota</taxon>
        <taxon>Fungi</taxon>
        <taxon>Dikarya</taxon>
        <taxon>Basidiomycota</taxon>
        <taxon>Pucciniomycotina</taxon>
        <taxon>Pucciniomycetes</taxon>
        <taxon>Pucciniales</taxon>
        <taxon>Phakopsoraceae</taxon>
        <taxon>Phakopsora</taxon>
    </lineage>
</organism>
<feature type="compositionally biased region" description="Polar residues" evidence="1">
    <location>
        <begin position="217"/>
        <end position="228"/>
    </location>
</feature>